<name>A0A137P103_CONC2</name>
<keyword evidence="2" id="KW-1185">Reference proteome</keyword>
<feature type="non-terminal residue" evidence="1">
    <location>
        <position position="1"/>
    </location>
</feature>
<protein>
    <submittedName>
        <fullName evidence="1">Uncharacterized protein</fullName>
    </submittedName>
</protein>
<evidence type="ECO:0000313" key="1">
    <source>
        <dbReference type="EMBL" id="KXN68549.1"/>
    </source>
</evidence>
<proteinExistence type="predicted"/>
<sequence>MSLPDCNDVLNTIYYEKKDNDYIAINSKTKQVVKECEVKRNKQDEKPKQDMSKFCFFDAIVHKDYVCPDSWGLTTCGTLTTSCYSGPVDEMQSLKQFPQAQCSEHFLFNNCKDGRTIKGQECFFRPNGESIDQSCSNYVSPTGTVTSVNTSTTHTGYSSESNVLPIQTSVATSTGTRVTSSRSTSANNAANNRINFVYINLFMLFVLSMM</sequence>
<dbReference type="AlphaFoldDB" id="A0A137P103"/>
<evidence type="ECO:0000313" key="2">
    <source>
        <dbReference type="Proteomes" id="UP000070444"/>
    </source>
</evidence>
<dbReference type="Proteomes" id="UP000070444">
    <property type="component" value="Unassembled WGS sequence"/>
</dbReference>
<dbReference type="EMBL" id="KQ964570">
    <property type="protein sequence ID" value="KXN68549.1"/>
    <property type="molecule type" value="Genomic_DNA"/>
</dbReference>
<accession>A0A137P103</accession>
<reference evidence="1 2" key="1">
    <citation type="journal article" date="2015" name="Genome Biol. Evol.">
        <title>Phylogenomic analyses indicate that early fungi evolved digesting cell walls of algal ancestors of land plants.</title>
        <authorList>
            <person name="Chang Y."/>
            <person name="Wang S."/>
            <person name="Sekimoto S."/>
            <person name="Aerts A.L."/>
            <person name="Choi C."/>
            <person name="Clum A."/>
            <person name="LaButti K.M."/>
            <person name="Lindquist E.A."/>
            <person name="Yee Ngan C."/>
            <person name="Ohm R.A."/>
            <person name="Salamov A.A."/>
            <person name="Grigoriev I.V."/>
            <person name="Spatafora J.W."/>
            <person name="Berbee M.L."/>
        </authorList>
    </citation>
    <scope>NUCLEOTIDE SEQUENCE [LARGE SCALE GENOMIC DNA]</scope>
    <source>
        <strain evidence="1 2">NRRL 28638</strain>
    </source>
</reference>
<gene>
    <name evidence="1" type="ORF">CONCODRAFT_79699</name>
</gene>
<organism evidence="1 2">
    <name type="scientific">Conidiobolus coronatus (strain ATCC 28846 / CBS 209.66 / NRRL 28638)</name>
    <name type="common">Delacroixia coronata</name>
    <dbReference type="NCBI Taxonomy" id="796925"/>
    <lineage>
        <taxon>Eukaryota</taxon>
        <taxon>Fungi</taxon>
        <taxon>Fungi incertae sedis</taxon>
        <taxon>Zoopagomycota</taxon>
        <taxon>Entomophthoromycotina</taxon>
        <taxon>Entomophthoromycetes</taxon>
        <taxon>Entomophthorales</taxon>
        <taxon>Ancylistaceae</taxon>
        <taxon>Conidiobolus</taxon>
    </lineage>
</organism>